<dbReference type="EMBL" id="JAGQNY010000012">
    <property type="protein sequence ID" value="MCA9302349.1"/>
    <property type="molecule type" value="Genomic_DNA"/>
</dbReference>
<dbReference type="GO" id="GO:0003723">
    <property type="term" value="F:RNA binding"/>
    <property type="evidence" value="ECO:0007669"/>
    <property type="project" value="UniProtKB-UniRule"/>
</dbReference>
<evidence type="ECO:0000256" key="6">
    <source>
        <dbReference type="ARBA" id="ARBA00022884"/>
    </source>
</evidence>
<evidence type="ECO:0000313" key="10">
    <source>
        <dbReference type="Proteomes" id="UP000714817"/>
    </source>
</evidence>
<comment type="caution">
    <text evidence="9">The sequence shown here is derived from an EMBL/GenBank/DDBJ whole genome shotgun (WGS) entry which is preliminary data.</text>
</comment>
<dbReference type="SMART" id="SM00650">
    <property type="entry name" value="rADc"/>
    <property type="match status" value="1"/>
</dbReference>
<accession>A0A955E1Q6</accession>
<evidence type="ECO:0000256" key="2">
    <source>
        <dbReference type="ARBA" id="ARBA00022552"/>
    </source>
</evidence>
<feature type="binding site" evidence="7">
    <location>
        <position position="115"/>
    </location>
    <ligand>
        <name>S-adenosyl-L-methionine</name>
        <dbReference type="ChEBI" id="CHEBI:59789"/>
    </ligand>
</feature>
<dbReference type="InterPro" id="IPR023165">
    <property type="entry name" value="rRNA_Ade_diMease-like_C"/>
</dbReference>
<evidence type="ECO:0000313" key="9">
    <source>
        <dbReference type="EMBL" id="MCA9302349.1"/>
    </source>
</evidence>
<comment type="similarity">
    <text evidence="7">Belongs to the class I-like SAM-binding methyltransferase superfamily. rRNA adenine N(6)-methyltransferase family.</text>
</comment>
<feature type="binding site" evidence="7">
    <location>
        <position position="15"/>
    </location>
    <ligand>
        <name>S-adenosyl-L-methionine</name>
        <dbReference type="ChEBI" id="CHEBI:59789"/>
    </ligand>
</feature>
<dbReference type="AlphaFoldDB" id="A0A955E1Q6"/>
<evidence type="ECO:0000256" key="1">
    <source>
        <dbReference type="ARBA" id="ARBA00022490"/>
    </source>
</evidence>
<sequence length="262" mass="29705">MPLIKAKKELGQNFLKDEFALDTMVQELYASGEIPEVTVEIGPGLGALTSCLLRAGSSLLKAVEFDPRMVTYLEQKFVKEIESGKFEIIYANFLDWYPAFTLSDFCPDRFSVVGSLPYYITSPIIHKLIHGKTLPEVAVLLIQKEVAEKITSAKPDSSYLSVFVQTFFDVSYVITVDKKSFDPVPKVDGGVVRLSKRKNLQIEGTEIIRYEGFLHRCFASPRKMLNKVFTKTELEILNIDPTLRPQNFDAQDYIKIFKALRS</sequence>
<evidence type="ECO:0000256" key="5">
    <source>
        <dbReference type="ARBA" id="ARBA00022691"/>
    </source>
</evidence>
<evidence type="ECO:0000259" key="8">
    <source>
        <dbReference type="SMART" id="SM00650"/>
    </source>
</evidence>
<dbReference type="GO" id="GO:0005829">
    <property type="term" value="C:cytosol"/>
    <property type="evidence" value="ECO:0007669"/>
    <property type="project" value="TreeGrafter"/>
</dbReference>
<dbReference type="Gene3D" id="3.40.50.150">
    <property type="entry name" value="Vaccinia Virus protein VP39"/>
    <property type="match status" value="1"/>
</dbReference>
<dbReference type="SUPFAM" id="SSF53335">
    <property type="entry name" value="S-adenosyl-L-methionine-dependent methyltransferases"/>
    <property type="match status" value="1"/>
</dbReference>
<dbReference type="InterPro" id="IPR020598">
    <property type="entry name" value="rRNA_Ade_methylase_Trfase_N"/>
</dbReference>
<dbReference type="InterPro" id="IPR029063">
    <property type="entry name" value="SAM-dependent_MTases_sf"/>
</dbReference>
<comment type="caution">
    <text evidence="7">Lacks conserved residue(s) required for the propagation of feature annotation.</text>
</comment>
<evidence type="ECO:0000256" key="7">
    <source>
        <dbReference type="PROSITE-ProRule" id="PRU01026"/>
    </source>
</evidence>
<keyword evidence="2" id="KW-0698">rRNA processing</keyword>
<dbReference type="Proteomes" id="UP000714817">
    <property type="component" value="Unassembled WGS sequence"/>
</dbReference>
<reference evidence="9" key="2">
    <citation type="journal article" date="2021" name="Microbiome">
        <title>Successional dynamics and alternative stable states in a saline activated sludge microbial community over 9 years.</title>
        <authorList>
            <person name="Wang Y."/>
            <person name="Ye J."/>
            <person name="Ju F."/>
            <person name="Liu L."/>
            <person name="Boyd J.A."/>
            <person name="Deng Y."/>
            <person name="Parks D.H."/>
            <person name="Jiang X."/>
            <person name="Yin X."/>
            <person name="Woodcroft B.J."/>
            <person name="Tyson G.W."/>
            <person name="Hugenholtz P."/>
            <person name="Polz M.F."/>
            <person name="Zhang T."/>
        </authorList>
    </citation>
    <scope>NUCLEOTIDE SEQUENCE</scope>
    <source>
        <strain evidence="9">HKST-UBA80</strain>
    </source>
</reference>
<protein>
    <submittedName>
        <fullName evidence="9">Ribosomal RNA small subunit methyltransferase A</fullName>
        <ecNumber evidence="9">2.1.1.182</ecNumber>
    </submittedName>
</protein>
<dbReference type="PANTHER" id="PTHR11727">
    <property type="entry name" value="DIMETHYLADENOSINE TRANSFERASE"/>
    <property type="match status" value="1"/>
</dbReference>
<keyword evidence="5 7" id="KW-0949">S-adenosyl-L-methionine</keyword>
<dbReference type="InterPro" id="IPR011530">
    <property type="entry name" value="rRNA_adenine_dimethylase"/>
</dbReference>
<feature type="binding site" evidence="7">
    <location>
        <position position="42"/>
    </location>
    <ligand>
        <name>S-adenosyl-L-methionine</name>
        <dbReference type="ChEBI" id="CHEBI:59789"/>
    </ligand>
</feature>
<proteinExistence type="inferred from homology"/>
<dbReference type="Gene3D" id="1.10.8.100">
    <property type="entry name" value="Ribosomal RNA adenine dimethylase-like, domain 2"/>
    <property type="match status" value="1"/>
</dbReference>
<dbReference type="Pfam" id="PF00398">
    <property type="entry name" value="RrnaAD"/>
    <property type="match status" value="1"/>
</dbReference>
<dbReference type="EC" id="2.1.1.182" evidence="9"/>
<feature type="domain" description="Ribosomal RNA adenine methylase transferase N-terminal" evidence="8">
    <location>
        <begin position="24"/>
        <end position="198"/>
    </location>
</feature>
<evidence type="ECO:0000256" key="4">
    <source>
        <dbReference type="ARBA" id="ARBA00022679"/>
    </source>
</evidence>
<dbReference type="NCBIfam" id="TIGR00755">
    <property type="entry name" value="ksgA"/>
    <property type="match status" value="1"/>
</dbReference>
<organism evidence="9 10">
    <name type="scientific">candidate division WWE3 bacterium</name>
    <dbReference type="NCBI Taxonomy" id="2053526"/>
    <lineage>
        <taxon>Bacteria</taxon>
        <taxon>Katanobacteria</taxon>
    </lineage>
</organism>
<feature type="binding site" evidence="7">
    <location>
        <position position="13"/>
    </location>
    <ligand>
        <name>S-adenosyl-L-methionine</name>
        <dbReference type="ChEBI" id="CHEBI:59789"/>
    </ligand>
</feature>
<dbReference type="GO" id="GO:0052908">
    <property type="term" value="F:16S rRNA (adenine(1518)-N(6)/adenine(1519)-N(6))-dimethyltransferase activity"/>
    <property type="evidence" value="ECO:0007669"/>
    <property type="project" value="UniProtKB-EC"/>
</dbReference>
<keyword evidence="1" id="KW-0963">Cytoplasm</keyword>
<dbReference type="InterPro" id="IPR001737">
    <property type="entry name" value="KsgA/Erm"/>
</dbReference>
<feature type="binding site" evidence="7">
    <location>
        <position position="64"/>
    </location>
    <ligand>
        <name>S-adenosyl-L-methionine</name>
        <dbReference type="ChEBI" id="CHEBI:59789"/>
    </ligand>
</feature>
<keyword evidence="4 7" id="KW-0808">Transferase</keyword>
<keyword evidence="6 7" id="KW-0694">RNA-binding</keyword>
<reference evidence="9" key="1">
    <citation type="submission" date="2020-04" db="EMBL/GenBank/DDBJ databases">
        <authorList>
            <person name="Zhang T."/>
        </authorList>
    </citation>
    <scope>NUCLEOTIDE SEQUENCE</scope>
    <source>
        <strain evidence="9">HKST-UBA80</strain>
    </source>
</reference>
<name>A0A955E1Q6_UNCKA</name>
<keyword evidence="3 7" id="KW-0489">Methyltransferase</keyword>
<dbReference type="PANTHER" id="PTHR11727:SF7">
    <property type="entry name" value="DIMETHYLADENOSINE TRANSFERASE-RELATED"/>
    <property type="match status" value="1"/>
</dbReference>
<dbReference type="PROSITE" id="PS51689">
    <property type="entry name" value="SAM_RNA_A_N6_MT"/>
    <property type="match status" value="1"/>
</dbReference>
<gene>
    <name evidence="9" type="primary">rsmA</name>
    <name evidence="9" type="ORF">KDA10_03275</name>
</gene>
<evidence type="ECO:0000256" key="3">
    <source>
        <dbReference type="ARBA" id="ARBA00022603"/>
    </source>
</evidence>